<feature type="transmembrane region" description="Helical" evidence="13">
    <location>
        <begin position="20"/>
        <end position="41"/>
    </location>
</feature>
<evidence type="ECO:0000256" key="12">
    <source>
        <dbReference type="RuleBase" id="RU003857"/>
    </source>
</evidence>
<evidence type="ECO:0000256" key="13">
    <source>
        <dbReference type="SAM" id="Phobius"/>
    </source>
</evidence>
<dbReference type="PRINTS" id="PR01095">
    <property type="entry name" value="TASKCHANNEL"/>
</dbReference>
<comment type="subcellular location">
    <subcellularLocation>
        <location evidence="1">Membrane</location>
        <topology evidence="1">Multi-pass membrane protein</topology>
    </subcellularLocation>
</comment>
<keyword evidence="8 13" id="KW-1133">Transmembrane helix</keyword>
<reference evidence="15" key="1">
    <citation type="submission" date="2025-08" db="UniProtKB">
        <authorList>
            <consortium name="Ensembl"/>
        </authorList>
    </citation>
    <scope>IDENTIFICATION</scope>
</reference>
<evidence type="ECO:0000256" key="10">
    <source>
        <dbReference type="ARBA" id="ARBA00023136"/>
    </source>
</evidence>
<evidence type="ECO:0000256" key="4">
    <source>
        <dbReference type="ARBA" id="ARBA00022538"/>
    </source>
</evidence>
<dbReference type="Proteomes" id="UP000261580">
    <property type="component" value="Unassembled WGS sequence"/>
</dbReference>
<evidence type="ECO:0000256" key="2">
    <source>
        <dbReference type="ARBA" id="ARBA00006666"/>
    </source>
</evidence>
<dbReference type="PANTHER" id="PTHR11003">
    <property type="entry name" value="POTASSIUM CHANNEL, SUBFAMILY K"/>
    <property type="match status" value="1"/>
</dbReference>
<evidence type="ECO:0000259" key="14">
    <source>
        <dbReference type="Pfam" id="PF07885"/>
    </source>
</evidence>
<feature type="domain" description="Potassium channel" evidence="14">
    <location>
        <begin position="170"/>
        <end position="234"/>
    </location>
</feature>
<keyword evidence="16" id="KW-1185">Reference proteome</keyword>
<dbReference type="STRING" id="32507.ENSNBRP00000029894"/>
<keyword evidence="7" id="KW-0630">Potassium</keyword>
<dbReference type="GO" id="GO:0022841">
    <property type="term" value="F:potassium ion leak channel activity"/>
    <property type="evidence" value="ECO:0007669"/>
    <property type="project" value="TreeGrafter"/>
</dbReference>
<evidence type="ECO:0000256" key="3">
    <source>
        <dbReference type="ARBA" id="ARBA00022448"/>
    </source>
</evidence>
<feature type="transmembrane region" description="Helical" evidence="13">
    <location>
        <begin position="106"/>
        <end position="126"/>
    </location>
</feature>
<evidence type="ECO:0000256" key="6">
    <source>
        <dbReference type="ARBA" id="ARBA00022826"/>
    </source>
</evidence>
<dbReference type="GO" id="GO:0030322">
    <property type="term" value="P:stabilization of membrane potential"/>
    <property type="evidence" value="ECO:0007669"/>
    <property type="project" value="TreeGrafter"/>
</dbReference>
<feature type="transmembrane region" description="Helical" evidence="13">
    <location>
        <begin position="74"/>
        <end position="100"/>
    </location>
</feature>
<evidence type="ECO:0000256" key="9">
    <source>
        <dbReference type="ARBA" id="ARBA00023065"/>
    </source>
</evidence>
<dbReference type="Ensembl" id="ENSNBRT00000030657.1">
    <property type="protein sequence ID" value="ENSNBRP00000029894.1"/>
    <property type="gene ID" value="ENSNBRG00000022733.1"/>
</dbReference>
<evidence type="ECO:0000256" key="8">
    <source>
        <dbReference type="ARBA" id="ARBA00022989"/>
    </source>
</evidence>
<dbReference type="GO" id="GO:0015271">
    <property type="term" value="F:outward rectifier potassium channel activity"/>
    <property type="evidence" value="ECO:0007669"/>
    <property type="project" value="TreeGrafter"/>
</dbReference>
<keyword evidence="9 12" id="KW-0406">Ion transport</keyword>
<dbReference type="GO" id="GO:0005886">
    <property type="term" value="C:plasma membrane"/>
    <property type="evidence" value="ECO:0007669"/>
    <property type="project" value="TreeGrafter"/>
</dbReference>
<sequence>RNPNTFTWACVISLTQNIRTLSLILSSIFYLLVGAAGFDALESEGESSRKKGAGAEAERTEPHRAGRQWKFVGSFYFAITVITTIGYGHAVPCCSVLFHAVPCTNAGKAFCMFYALLGIPLTLVMFQSLGERINTFVRYLLSRVKQGLGLQKTEVSMGNMVLVGLLSWVSTLFVGAAAFSYFEGWSFFNASYYCFIKLTTIGFGDFVQPTYVAFSFMYILVGLMVIGAFLNLVVLRFLTVSSGELDGSSTAGEEEQEYREIVDTGEGTAEDLCKDDEDELSRLTFPMEDCNSFVSLLSSPAEEHRPIIPKNANLPEPSRLQALFLCMRCCMDVYNSASQSHCDQTSNPVFYSTISYRVDQAPCSFYTVSSQTSPSSVALCLGKNNSHSRRKSL</sequence>
<evidence type="ECO:0000256" key="1">
    <source>
        <dbReference type="ARBA" id="ARBA00004141"/>
    </source>
</evidence>
<dbReference type="Pfam" id="PF07885">
    <property type="entry name" value="Ion_trans_2"/>
    <property type="match status" value="2"/>
</dbReference>
<dbReference type="AlphaFoldDB" id="A0A3Q4N8X3"/>
<evidence type="ECO:0000313" key="15">
    <source>
        <dbReference type="Ensembl" id="ENSNBRP00000029894.1"/>
    </source>
</evidence>
<evidence type="ECO:0000256" key="7">
    <source>
        <dbReference type="ARBA" id="ARBA00022958"/>
    </source>
</evidence>
<dbReference type="GeneTree" id="ENSGT00940000160902"/>
<comment type="similarity">
    <text evidence="2 12">Belongs to the two pore domain potassium channel (TC 1.A.1.8) family.</text>
</comment>
<keyword evidence="6" id="KW-0631">Potassium channel</keyword>
<evidence type="ECO:0000256" key="5">
    <source>
        <dbReference type="ARBA" id="ARBA00022692"/>
    </source>
</evidence>
<name>A0A3Q4N8X3_NEOBR</name>
<keyword evidence="3 12" id="KW-0813">Transport</keyword>
<dbReference type="PRINTS" id="PR01333">
    <property type="entry name" value="2POREKCHANEL"/>
</dbReference>
<organism evidence="15 16">
    <name type="scientific">Neolamprologus brichardi</name>
    <name type="common">Fairy cichlid</name>
    <name type="synonym">Lamprologus brichardi</name>
    <dbReference type="NCBI Taxonomy" id="32507"/>
    <lineage>
        <taxon>Eukaryota</taxon>
        <taxon>Metazoa</taxon>
        <taxon>Chordata</taxon>
        <taxon>Craniata</taxon>
        <taxon>Vertebrata</taxon>
        <taxon>Euteleostomi</taxon>
        <taxon>Actinopterygii</taxon>
        <taxon>Neopterygii</taxon>
        <taxon>Teleostei</taxon>
        <taxon>Neoteleostei</taxon>
        <taxon>Acanthomorphata</taxon>
        <taxon>Ovalentaria</taxon>
        <taxon>Cichlomorphae</taxon>
        <taxon>Cichliformes</taxon>
        <taxon>Cichlidae</taxon>
        <taxon>African cichlids</taxon>
        <taxon>Pseudocrenilabrinae</taxon>
        <taxon>Lamprologini</taxon>
        <taxon>Neolamprologus</taxon>
    </lineage>
</organism>
<accession>A0A3Q4N8X3</accession>
<keyword evidence="11 12" id="KW-0407">Ion channel</keyword>
<dbReference type="Gene3D" id="1.10.287.70">
    <property type="match status" value="1"/>
</dbReference>
<keyword evidence="10 13" id="KW-0472">Membrane</keyword>
<dbReference type="InterPro" id="IPR013099">
    <property type="entry name" value="K_chnl_dom"/>
</dbReference>
<evidence type="ECO:0000256" key="11">
    <source>
        <dbReference type="ARBA" id="ARBA00023303"/>
    </source>
</evidence>
<dbReference type="SUPFAM" id="SSF81324">
    <property type="entry name" value="Voltage-gated potassium channels"/>
    <property type="match status" value="2"/>
</dbReference>
<dbReference type="PANTHER" id="PTHR11003:SF18">
    <property type="entry name" value="POTASSIUM CHANNEL SUBFAMILY K MEMBER 15"/>
    <property type="match status" value="1"/>
</dbReference>
<reference evidence="15" key="2">
    <citation type="submission" date="2025-09" db="UniProtKB">
        <authorList>
            <consortium name="Ensembl"/>
        </authorList>
    </citation>
    <scope>IDENTIFICATION</scope>
</reference>
<evidence type="ECO:0000313" key="16">
    <source>
        <dbReference type="Proteomes" id="UP000261580"/>
    </source>
</evidence>
<keyword evidence="5 12" id="KW-0812">Transmembrane</keyword>
<feature type="transmembrane region" description="Helical" evidence="13">
    <location>
        <begin position="211"/>
        <end position="235"/>
    </location>
</feature>
<keyword evidence="4" id="KW-0633">Potassium transport</keyword>
<proteinExistence type="inferred from homology"/>
<dbReference type="InterPro" id="IPR003280">
    <property type="entry name" value="2pore_dom_K_chnl"/>
</dbReference>
<feature type="domain" description="Potassium channel" evidence="14">
    <location>
        <begin position="67"/>
        <end position="133"/>
    </location>
</feature>
<feature type="transmembrane region" description="Helical" evidence="13">
    <location>
        <begin position="160"/>
        <end position="182"/>
    </location>
</feature>
<dbReference type="InterPro" id="IPR003092">
    <property type="entry name" value="2pore_dom_K_chnl_TASK"/>
</dbReference>
<protein>
    <recommendedName>
        <fullName evidence="14">Potassium channel domain-containing protein</fullName>
    </recommendedName>
</protein>